<evidence type="ECO:0000313" key="4">
    <source>
        <dbReference type="Proteomes" id="UP001254165"/>
    </source>
</evidence>
<dbReference type="Pfam" id="PF18917">
    <property type="entry name" value="LiaI-LiaF-like_TM1"/>
    <property type="match status" value="1"/>
</dbReference>
<evidence type="ECO:0000256" key="1">
    <source>
        <dbReference type="SAM" id="Phobius"/>
    </source>
</evidence>
<dbReference type="EMBL" id="JAUHMF010000002">
    <property type="protein sequence ID" value="MDT8898454.1"/>
    <property type="molecule type" value="Genomic_DNA"/>
</dbReference>
<sequence>MNPRRLFWGGILLLLGVLLLLENLGLLPFSAWALFWPLALILFGAWLLLRPRPRHATQAREITIPLDDAREAHLRLDHGAGRLTLGALEGERTLFLRGVCGGVTPEVRREGERLEVHLHLEADAMLLPWVEGGEGYRWALEVTPNLPLDLECHLGANQTHLDLSRLQVRRLELETGASETTVVLPAQGQGSAVLKSGAAALKIQVPETMALRIQVQSGLAGVKIDPQRFPFNGQVYESPDYANAPHRFDLRLETGLGSVEIF</sequence>
<keyword evidence="1" id="KW-0812">Transmembrane</keyword>
<accession>A0ABU3NNM5</accession>
<name>A0ABU3NNM5_9CHLR</name>
<keyword evidence="1" id="KW-1133">Transmembrane helix</keyword>
<keyword evidence="1" id="KW-0472">Membrane</keyword>
<keyword evidence="4" id="KW-1185">Reference proteome</keyword>
<organism evidence="3 4">
    <name type="scientific">Thermanaerothrix solaris</name>
    <dbReference type="NCBI Taxonomy" id="3058434"/>
    <lineage>
        <taxon>Bacteria</taxon>
        <taxon>Bacillati</taxon>
        <taxon>Chloroflexota</taxon>
        <taxon>Anaerolineae</taxon>
        <taxon>Anaerolineales</taxon>
        <taxon>Anaerolineaceae</taxon>
        <taxon>Thermanaerothrix</taxon>
    </lineage>
</organism>
<evidence type="ECO:0000313" key="3">
    <source>
        <dbReference type="EMBL" id="MDT8898454.1"/>
    </source>
</evidence>
<dbReference type="Proteomes" id="UP001254165">
    <property type="component" value="Unassembled WGS sequence"/>
</dbReference>
<evidence type="ECO:0000259" key="2">
    <source>
        <dbReference type="Pfam" id="PF18917"/>
    </source>
</evidence>
<dbReference type="RefSeq" id="WP_315625113.1">
    <property type="nucleotide sequence ID" value="NZ_JAUHMF010000002.1"/>
</dbReference>
<feature type="transmembrane region" description="Helical" evidence="1">
    <location>
        <begin position="31"/>
        <end position="49"/>
    </location>
</feature>
<feature type="domain" description="LiaI-LiaF-like transmembrane region" evidence="2">
    <location>
        <begin position="6"/>
        <end position="48"/>
    </location>
</feature>
<proteinExistence type="predicted"/>
<reference evidence="3 4" key="1">
    <citation type="submission" date="2023-07" db="EMBL/GenBank/DDBJ databases">
        <title>Novel species of Thermanaerothrix with wide hydrolytic capabilities.</title>
        <authorList>
            <person name="Zayulina K.S."/>
            <person name="Podosokorskaya O.A."/>
            <person name="Elcheninov A.G."/>
        </authorList>
    </citation>
    <scope>NUCLEOTIDE SEQUENCE [LARGE SCALE GENOMIC DNA]</scope>
    <source>
        <strain evidence="3 4">4228-RoL</strain>
    </source>
</reference>
<gene>
    <name evidence="3" type="ORF">QYE77_09255</name>
</gene>
<protein>
    <submittedName>
        <fullName evidence="3">DUF5668 domain-containing protein</fullName>
    </submittedName>
</protein>
<comment type="caution">
    <text evidence="3">The sequence shown here is derived from an EMBL/GenBank/DDBJ whole genome shotgun (WGS) entry which is preliminary data.</text>
</comment>
<dbReference type="InterPro" id="IPR043726">
    <property type="entry name" value="LiaI-LiaF-like_TM1"/>
</dbReference>